<evidence type="ECO:0000313" key="3">
    <source>
        <dbReference type="EMBL" id="KAJ7195386.1"/>
    </source>
</evidence>
<name>A0AAD6UUT8_9AGAR</name>
<feature type="non-terminal residue" evidence="3">
    <location>
        <position position="97"/>
    </location>
</feature>
<dbReference type="EMBL" id="JARJCW010000091">
    <property type="protein sequence ID" value="KAJ7195386.1"/>
    <property type="molecule type" value="Genomic_DNA"/>
</dbReference>
<keyword evidence="1" id="KW-0472">Membrane</keyword>
<feature type="signal peptide" evidence="2">
    <location>
        <begin position="1"/>
        <end position="21"/>
    </location>
</feature>
<keyword evidence="4" id="KW-1185">Reference proteome</keyword>
<evidence type="ECO:0000256" key="2">
    <source>
        <dbReference type="SAM" id="SignalP"/>
    </source>
</evidence>
<feature type="chain" id="PRO_5042233967" description="G-protein coupled receptors family 2 profile 2 domain-containing protein" evidence="2">
    <location>
        <begin position="22"/>
        <end position="97"/>
    </location>
</feature>
<accession>A0AAD6UUT8</accession>
<reference evidence="3" key="1">
    <citation type="submission" date="2023-03" db="EMBL/GenBank/DDBJ databases">
        <title>Massive genome expansion in bonnet fungi (Mycena s.s.) driven by repeated elements and novel gene families across ecological guilds.</title>
        <authorList>
            <consortium name="Lawrence Berkeley National Laboratory"/>
            <person name="Harder C.B."/>
            <person name="Miyauchi S."/>
            <person name="Viragh M."/>
            <person name="Kuo A."/>
            <person name="Thoen E."/>
            <person name="Andreopoulos B."/>
            <person name="Lu D."/>
            <person name="Skrede I."/>
            <person name="Drula E."/>
            <person name="Henrissat B."/>
            <person name="Morin E."/>
            <person name="Kohler A."/>
            <person name="Barry K."/>
            <person name="LaButti K."/>
            <person name="Morin E."/>
            <person name="Salamov A."/>
            <person name="Lipzen A."/>
            <person name="Mereny Z."/>
            <person name="Hegedus B."/>
            <person name="Baldrian P."/>
            <person name="Stursova M."/>
            <person name="Weitz H."/>
            <person name="Taylor A."/>
            <person name="Grigoriev I.V."/>
            <person name="Nagy L.G."/>
            <person name="Martin F."/>
            <person name="Kauserud H."/>
        </authorList>
    </citation>
    <scope>NUCLEOTIDE SEQUENCE</scope>
    <source>
        <strain evidence="3">9144</strain>
    </source>
</reference>
<keyword evidence="2" id="KW-0732">Signal</keyword>
<sequence length="97" mass="10897">MFSSCMFCCMAINLPFVLVYGLNGNKLEKYYILGSLFLVGACNIPAWATGALGWYQTSRICWLRGPDEWQLQWLIDPRVHDPNPAPHPSPARGHGLC</sequence>
<evidence type="ECO:0000256" key="1">
    <source>
        <dbReference type="SAM" id="Phobius"/>
    </source>
</evidence>
<gene>
    <name evidence="3" type="ORF">GGX14DRAFT_475223</name>
</gene>
<comment type="caution">
    <text evidence="3">The sequence shown here is derived from an EMBL/GenBank/DDBJ whole genome shotgun (WGS) entry which is preliminary data.</text>
</comment>
<dbReference type="Proteomes" id="UP001219525">
    <property type="component" value="Unassembled WGS sequence"/>
</dbReference>
<evidence type="ECO:0000313" key="4">
    <source>
        <dbReference type="Proteomes" id="UP001219525"/>
    </source>
</evidence>
<protein>
    <recommendedName>
        <fullName evidence="5">G-protein coupled receptors family 2 profile 2 domain-containing protein</fullName>
    </recommendedName>
</protein>
<organism evidence="3 4">
    <name type="scientific">Mycena pura</name>
    <dbReference type="NCBI Taxonomy" id="153505"/>
    <lineage>
        <taxon>Eukaryota</taxon>
        <taxon>Fungi</taxon>
        <taxon>Dikarya</taxon>
        <taxon>Basidiomycota</taxon>
        <taxon>Agaricomycotina</taxon>
        <taxon>Agaricomycetes</taxon>
        <taxon>Agaricomycetidae</taxon>
        <taxon>Agaricales</taxon>
        <taxon>Marasmiineae</taxon>
        <taxon>Mycenaceae</taxon>
        <taxon>Mycena</taxon>
    </lineage>
</organism>
<proteinExistence type="predicted"/>
<keyword evidence="1" id="KW-0812">Transmembrane</keyword>
<keyword evidence="1" id="KW-1133">Transmembrane helix</keyword>
<dbReference type="AlphaFoldDB" id="A0AAD6UUT8"/>
<feature type="transmembrane region" description="Helical" evidence="1">
    <location>
        <begin position="31"/>
        <end position="55"/>
    </location>
</feature>
<evidence type="ECO:0008006" key="5">
    <source>
        <dbReference type="Google" id="ProtNLM"/>
    </source>
</evidence>